<sequence>MFPPLLEAVPYPVIDTVNRRSPFATVRAIQSSSFKMTNRLTPKSFQMEKVDDGLMIGNEGRRN</sequence>
<protein>
    <submittedName>
        <fullName evidence="1">Uncharacterized protein</fullName>
    </submittedName>
</protein>
<dbReference type="EMBL" id="GBRH01229874">
    <property type="protein sequence ID" value="JAD68021.1"/>
    <property type="molecule type" value="Transcribed_RNA"/>
</dbReference>
<evidence type="ECO:0000313" key="1">
    <source>
        <dbReference type="EMBL" id="JAD68021.1"/>
    </source>
</evidence>
<reference evidence="1" key="2">
    <citation type="journal article" date="2015" name="Data Brief">
        <title>Shoot transcriptome of the giant reed, Arundo donax.</title>
        <authorList>
            <person name="Barrero R.A."/>
            <person name="Guerrero F.D."/>
            <person name="Moolhuijzen P."/>
            <person name="Goolsby J.A."/>
            <person name="Tidwell J."/>
            <person name="Bellgard S.E."/>
            <person name="Bellgard M.I."/>
        </authorList>
    </citation>
    <scope>NUCLEOTIDE SEQUENCE</scope>
    <source>
        <tissue evidence="1">Shoot tissue taken approximately 20 cm above the soil surface</tissue>
    </source>
</reference>
<accession>A0A0A9BXK4</accession>
<proteinExistence type="predicted"/>
<reference evidence="1" key="1">
    <citation type="submission" date="2014-09" db="EMBL/GenBank/DDBJ databases">
        <authorList>
            <person name="Magalhaes I.L.F."/>
            <person name="Oliveira U."/>
            <person name="Santos F.R."/>
            <person name="Vidigal T.H.D.A."/>
            <person name="Brescovit A.D."/>
            <person name="Santos A.J."/>
        </authorList>
    </citation>
    <scope>NUCLEOTIDE SEQUENCE</scope>
    <source>
        <tissue evidence="1">Shoot tissue taken approximately 20 cm above the soil surface</tissue>
    </source>
</reference>
<name>A0A0A9BXK4_ARUDO</name>
<dbReference type="AlphaFoldDB" id="A0A0A9BXK4"/>
<organism evidence="1">
    <name type="scientific">Arundo donax</name>
    <name type="common">Giant reed</name>
    <name type="synonym">Donax arundinaceus</name>
    <dbReference type="NCBI Taxonomy" id="35708"/>
    <lineage>
        <taxon>Eukaryota</taxon>
        <taxon>Viridiplantae</taxon>
        <taxon>Streptophyta</taxon>
        <taxon>Embryophyta</taxon>
        <taxon>Tracheophyta</taxon>
        <taxon>Spermatophyta</taxon>
        <taxon>Magnoliopsida</taxon>
        <taxon>Liliopsida</taxon>
        <taxon>Poales</taxon>
        <taxon>Poaceae</taxon>
        <taxon>PACMAD clade</taxon>
        <taxon>Arundinoideae</taxon>
        <taxon>Arundineae</taxon>
        <taxon>Arundo</taxon>
    </lineage>
</organism>